<evidence type="ECO:0000313" key="1">
    <source>
        <dbReference type="EMBL" id="WXA99138.1"/>
    </source>
</evidence>
<organism evidence="1 2">
    <name type="scientific">Pendulispora brunnea</name>
    <dbReference type="NCBI Taxonomy" id="2905690"/>
    <lineage>
        <taxon>Bacteria</taxon>
        <taxon>Pseudomonadati</taxon>
        <taxon>Myxococcota</taxon>
        <taxon>Myxococcia</taxon>
        <taxon>Myxococcales</taxon>
        <taxon>Sorangiineae</taxon>
        <taxon>Pendulisporaceae</taxon>
        <taxon>Pendulispora</taxon>
    </lineage>
</organism>
<name>A0ABZ2KKF5_9BACT</name>
<sequence>MFGDSAAEALAWILSAKNGFYAFSNALHVHSDTDTDEGVSVYEWNDPDGWQRSYGSLAPAGVCFAEDVFGNQFVWHDNGILTFDAESGRQEAFAFTLEQWAERLCQDPNRWTGRSVAMAWQEERGALPRGYRLVPKVPFVRGREIPTAHLDIVPAAEAMKTRGARALALYARGPRR</sequence>
<gene>
    <name evidence="1" type="ORF">LZC95_20235</name>
</gene>
<protein>
    <submittedName>
        <fullName evidence="1">Uncharacterized protein</fullName>
    </submittedName>
</protein>
<dbReference type="RefSeq" id="WP_394849771.1">
    <property type="nucleotide sequence ID" value="NZ_CP089982.1"/>
</dbReference>
<evidence type="ECO:0000313" key="2">
    <source>
        <dbReference type="Proteomes" id="UP001379533"/>
    </source>
</evidence>
<accession>A0ABZ2KKF5</accession>
<reference evidence="1 2" key="1">
    <citation type="submission" date="2021-12" db="EMBL/GenBank/DDBJ databases">
        <title>Discovery of the Pendulisporaceae a myxobacterial family with distinct sporulation behavior and unique specialized metabolism.</title>
        <authorList>
            <person name="Garcia R."/>
            <person name="Popoff A."/>
            <person name="Bader C.D."/>
            <person name="Loehr J."/>
            <person name="Walesch S."/>
            <person name="Walt C."/>
            <person name="Boldt J."/>
            <person name="Bunk B."/>
            <person name="Haeckl F.J.F.P.J."/>
            <person name="Gunesch A.P."/>
            <person name="Birkelbach J."/>
            <person name="Nuebel U."/>
            <person name="Pietschmann T."/>
            <person name="Bach T."/>
            <person name="Mueller R."/>
        </authorList>
    </citation>
    <scope>NUCLEOTIDE SEQUENCE [LARGE SCALE GENOMIC DNA]</scope>
    <source>
        <strain evidence="1 2">MSr12523</strain>
    </source>
</reference>
<dbReference type="Proteomes" id="UP001379533">
    <property type="component" value="Chromosome"/>
</dbReference>
<proteinExistence type="predicted"/>
<keyword evidence="2" id="KW-1185">Reference proteome</keyword>
<dbReference type="EMBL" id="CP089982">
    <property type="protein sequence ID" value="WXA99138.1"/>
    <property type="molecule type" value="Genomic_DNA"/>
</dbReference>